<comment type="caution">
    <text evidence="1">The sequence shown here is derived from an EMBL/GenBank/DDBJ whole genome shotgun (WGS) entry which is preliminary data.</text>
</comment>
<evidence type="ECO:0000313" key="1">
    <source>
        <dbReference type="EMBL" id="PDS23237.1"/>
    </source>
</evidence>
<organism evidence="1 2">
    <name type="scientific">Flavobacterium branchiophilum</name>
    <dbReference type="NCBI Taxonomy" id="55197"/>
    <lineage>
        <taxon>Bacteria</taxon>
        <taxon>Pseudomonadati</taxon>
        <taxon>Bacteroidota</taxon>
        <taxon>Flavobacteriia</taxon>
        <taxon>Flavobacteriales</taxon>
        <taxon>Flavobacteriaceae</taxon>
        <taxon>Flavobacterium</taxon>
    </lineage>
</organism>
<gene>
    <name evidence="1" type="ORF">B0A77_11275</name>
</gene>
<protein>
    <submittedName>
        <fullName evidence="1">Uncharacterized protein</fullName>
    </submittedName>
</protein>
<dbReference type="Proteomes" id="UP000220828">
    <property type="component" value="Unassembled WGS sequence"/>
</dbReference>
<sequence>MSKETYVTGDIIETTGGNYKEYANCLEINAKQIIQKADKITYKKPKKFKPKTDLLITKVEGPFDENNKLVNKIGFRKYYTYKATPSRKPTEYEIKMLKWATKSDDGKIKELGGTTSANQLDKEGKLLINVAINQDCEKARVYAYFKKAIEKSSVEVNMLEPLIIYVCGYWNKDMPYAGDQWNEKYWGDKMKNSSKKYFNNAKQIFLNGAGTWHSQGSTRFASGQKYAENRYDNVQSKLYKEVFQTKRKIMIVSYSMGAAFAEGMLKILLSKGTKVEKVVHLSPADTSQFSANLPDKTYQIDIDWDPVLMYKNADDTTVLKGIKAAGIFKNPKKDEFGHMYTKEEDFVWKWFEDLELVKFQFLNEEVKTYSTPSSGMGYGGSSYQVVQKNYKAINILNKTVFERVMKNGEFYFYDEKNKNYYTES</sequence>
<reference evidence="1 2" key="1">
    <citation type="submission" date="2017-09" db="EMBL/GenBank/DDBJ databases">
        <title>Whole genomes of Flavobacteriaceae.</title>
        <authorList>
            <person name="Stine C."/>
            <person name="Li C."/>
            <person name="Tadesse D."/>
        </authorList>
    </citation>
    <scope>NUCLEOTIDE SEQUENCE [LARGE SCALE GENOMIC DNA]</scope>
    <source>
        <strain evidence="1 2">ATCC 35036</strain>
    </source>
</reference>
<dbReference type="EMBL" id="PCMW01000065">
    <property type="protein sequence ID" value="PDS23237.1"/>
    <property type="molecule type" value="Genomic_DNA"/>
</dbReference>
<accession>A0A2H3KKK2</accession>
<dbReference type="RefSeq" id="WP_097554501.1">
    <property type="nucleotide sequence ID" value="NZ_PCMW01000065.1"/>
</dbReference>
<name>A0A2H3KKK2_9FLAO</name>
<evidence type="ECO:0000313" key="2">
    <source>
        <dbReference type="Proteomes" id="UP000220828"/>
    </source>
</evidence>
<dbReference type="AlphaFoldDB" id="A0A2H3KKK2"/>
<dbReference type="OrthoDB" id="612868at2"/>
<proteinExistence type="predicted"/>